<dbReference type="CDD" id="cd01949">
    <property type="entry name" value="GGDEF"/>
    <property type="match status" value="1"/>
</dbReference>
<dbReference type="InterPro" id="IPR050469">
    <property type="entry name" value="Diguanylate_Cyclase"/>
</dbReference>
<dbReference type="Proteomes" id="UP000295543">
    <property type="component" value="Unassembled WGS sequence"/>
</dbReference>
<dbReference type="InterPro" id="IPR007891">
    <property type="entry name" value="CHASE3"/>
</dbReference>
<dbReference type="PROSITE" id="PS50887">
    <property type="entry name" value="GGDEF"/>
    <property type="match status" value="1"/>
</dbReference>
<dbReference type="SUPFAM" id="SSF55781">
    <property type="entry name" value="GAF domain-like"/>
    <property type="match status" value="1"/>
</dbReference>
<dbReference type="FunFam" id="3.30.70.270:FF:000001">
    <property type="entry name" value="Diguanylate cyclase domain protein"/>
    <property type="match status" value="1"/>
</dbReference>
<keyword evidence="4" id="KW-0812">Transmembrane</keyword>
<dbReference type="GO" id="GO:0005886">
    <property type="term" value="C:plasma membrane"/>
    <property type="evidence" value="ECO:0007669"/>
    <property type="project" value="TreeGrafter"/>
</dbReference>
<evidence type="ECO:0000256" key="3">
    <source>
        <dbReference type="ARBA" id="ARBA00034247"/>
    </source>
</evidence>
<evidence type="ECO:0000259" key="5">
    <source>
        <dbReference type="PROSITE" id="PS50887"/>
    </source>
</evidence>
<dbReference type="CDD" id="cd19410">
    <property type="entry name" value="HK9-like_sensor"/>
    <property type="match status" value="1"/>
</dbReference>
<dbReference type="SMART" id="SM00267">
    <property type="entry name" value="GGDEF"/>
    <property type="match status" value="1"/>
</dbReference>
<dbReference type="Pfam" id="PF05227">
    <property type="entry name" value="CHASE3"/>
    <property type="match status" value="1"/>
</dbReference>
<evidence type="ECO:0000256" key="1">
    <source>
        <dbReference type="ARBA" id="ARBA00001946"/>
    </source>
</evidence>
<comment type="caution">
    <text evidence="6">The sequence shown here is derived from an EMBL/GenBank/DDBJ whole genome shotgun (WGS) entry which is preliminary data.</text>
</comment>
<dbReference type="EMBL" id="SMTG01000002">
    <property type="protein sequence ID" value="TDK33563.1"/>
    <property type="molecule type" value="Genomic_DNA"/>
</dbReference>
<dbReference type="InterPro" id="IPR000160">
    <property type="entry name" value="GGDEF_dom"/>
</dbReference>
<dbReference type="PANTHER" id="PTHR45138">
    <property type="entry name" value="REGULATORY COMPONENTS OF SENSORY TRANSDUCTION SYSTEM"/>
    <property type="match status" value="1"/>
</dbReference>
<dbReference type="InterPro" id="IPR043128">
    <property type="entry name" value="Rev_trsase/Diguanyl_cyclase"/>
</dbReference>
<keyword evidence="4" id="KW-1133">Transmembrane helix</keyword>
<dbReference type="EC" id="2.7.7.65" evidence="2"/>
<reference evidence="6 7" key="1">
    <citation type="submission" date="2019-03" db="EMBL/GenBank/DDBJ databases">
        <title>Luteimonas zhaokaii sp.nov., isolated from the rectal contents of Plateau pika in Yushu, Qinghai Province, China.</title>
        <authorList>
            <person name="Zhang G."/>
        </authorList>
    </citation>
    <scope>NUCLEOTIDE SEQUENCE [LARGE SCALE GENOMIC DNA]</scope>
    <source>
        <strain evidence="6 7">THG-MD21</strain>
    </source>
</reference>
<name>A0A4R5UE56_9GAMM</name>
<dbReference type="NCBIfam" id="TIGR00254">
    <property type="entry name" value="GGDEF"/>
    <property type="match status" value="1"/>
</dbReference>
<keyword evidence="7" id="KW-1185">Reference proteome</keyword>
<dbReference type="InterPro" id="IPR029016">
    <property type="entry name" value="GAF-like_dom_sf"/>
</dbReference>
<gene>
    <name evidence="6" type="ORF">E2F49_06020</name>
</gene>
<proteinExistence type="predicted"/>
<dbReference type="SUPFAM" id="SSF55073">
    <property type="entry name" value="Nucleotide cyclase"/>
    <property type="match status" value="1"/>
</dbReference>
<evidence type="ECO:0000313" key="6">
    <source>
        <dbReference type="EMBL" id="TDK33563.1"/>
    </source>
</evidence>
<dbReference type="PANTHER" id="PTHR45138:SF9">
    <property type="entry name" value="DIGUANYLATE CYCLASE DGCM-RELATED"/>
    <property type="match status" value="1"/>
</dbReference>
<evidence type="ECO:0000256" key="4">
    <source>
        <dbReference type="SAM" id="Phobius"/>
    </source>
</evidence>
<protein>
    <recommendedName>
        <fullName evidence="2">diguanylate cyclase</fullName>
        <ecNumber evidence="2">2.7.7.65</ecNumber>
    </recommendedName>
</protein>
<comment type="catalytic activity">
    <reaction evidence="3">
        <text>2 GTP = 3',3'-c-di-GMP + 2 diphosphate</text>
        <dbReference type="Rhea" id="RHEA:24898"/>
        <dbReference type="ChEBI" id="CHEBI:33019"/>
        <dbReference type="ChEBI" id="CHEBI:37565"/>
        <dbReference type="ChEBI" id="CHEBI:58805"/>
        <dbReference type="EC" id="2.7.7.65"/>
    </reaction>
</comment>
<feature type="domain" description="GGDEF" evidence="5">
    <location>
        <begin position="435"/>
        <end position="569"/>
    </location>
</feature>
<dbReference type="Pfam" id="PF00990">
    <property type="entry name" value="GGDEF"/>
    <property type="match status" value="1"/>
</dbReference>
<dbReference type="AlphaFoldDB" id="A0A4R5UE56"/>
<dbReference type="Gene3D" id="3.30.450.40">
    <property type="match status" value="1"/>
</dbReference>
<evidence type="ECO:0000313" key="7">
    <source>
        <dbReference type="Proteomes" id="UP000295543"/>
    </source>
</evidence>
<dbReference type="GO" id="GO:0043709">
    <property type="term" value="P:cell adhesion involved in single-species biofilm formation"/>
    <property type="evidence" value="ECO:0007669"/>
    <property type="project" value="TreeGrafter"/>
</dbReference>
<feature type="transmembrane region" description="Helical" evidence="4">
    <location>
        <begin position="185"/>
        <end position="205"/>
    </location>
</feature>
<sequence length="570" mass="62585">MPASRSRLSTYRIPAFAIAVAMLLGVGVASVYGVTTLRQSNAWIEHTYEVINRIEVVERAIRGAEASARAYRLTSHPEFRSQYLAAVPEVERATGELMMAIRDNPGQDARARRLREVARAHLAELQRLYDLQETQGDAAARLGTDAALTLRQWGEIDATGSEMRREEQRLLEARKARSATYADRLVAIVVLGMLLSVTLLISLMVSVSRENRRARALEQDARGAAQEMALSMAKVDRLSHQRHVLSRYSGLLQSCQTLEEIVQLSIETIQRLVPGASGRFYLMRASQDFQESVAVFGDALISSPDFLSANDCWALRRGQPHEIHGEDGSLMACAHIDAGKPVPGTTALCLPLSAQGAQIGLLHVSAATDALDHGEAVDELLGQLAEQLGLAIANLQLRETLRTQSLRDPLTGLFNRRYLEENLARELTRCERRGLPLSVLMLDVDHFKRFNDTHGHAAGDALLSQVGRLLEVGVRSEDIPCRYGGEEFTIVMPELDAAGACARAEQIRREVERTTVQHLGQTLGPVTMSIGIATYPADGDTPAVLLQMADATLYRAKAEGRNRVLHASHA</sequence>
<dbReference type="OrthoDB" id="9803824at2"/>
<evidence type="ECO:0000256" key="2">
    <source>
        <dbReference type="ARBA" id="ARBA00012528"/>
    </source>
</evidence>
<dbReference type="GO" id="GO:1902201">
    <property type="term" value="P:negative regulation of bacterial-type flagellum-dependent cell motility"/>
    <property type="evidence" value="ECO:0007669"/>
    <property type="project" value="TreeGrafter"/>
</dbReference>
<comment type="cofactor">
    <cofactor evidence="1">
        <name>Mg(2+)</name>
        <dbReference type="ChEBI" id="CHEBI:18420"/>
    </cofactor>
</comment>
<dbReference type="Gene3D" id="3.30.70.270">
    <property type="match status" value="1"/>
</dbReference>
<dbReference type="InterPro" id="IPR029787">
    <property type="entry name" value="Nucleotide_cyclase"/>
</dbReference>
<dbReference type="RefSeq" id="WP_133392997.1">
    <property type="nucleotide sequence ID" value="NZ_SMTG01000002.1"/>
</dbReference>
<dbReference type="GO" id="GO:0052621">
    <property type="term" value="F:diguanylate cyclase activity"/>
    <property type="evidence" value="ECO:0007669"/>
    <property type="project" value="UniProtKB-EC"/>
</dbReference>
<keyword evidence="4" id="KW-0472">Membrane</keyword>
<accession>A0A4R5UE56</accession>
<organism evidence="6 7">
    <name type="scientific">Luteimonas terrae</name>
    <dbReference type="NCBI Taxonomy" id="1530191"/>
    <lineage>
        <taxon>Bacteria</taxon>
        <taxon>Pseudomonadati</taxon>
        <taxon>Pseudomonadota</taxon>
        <taxon>Gammaproteobacteria</taxon>
        <taxon>Lysobacterales</taxon>
        <taxon>Lysobacteraceae</taxon>
        <taxon>Luteimonas</taxon>
    </lineage>
</organism>